<comment type="caution">
    <text evidence="3">The sequence shown here is derived from an EMBL/GenBank/DDBJ whole genome shotgun (WGS) entry which is preliminary data.</text>
</comment>
<dbReference type="FunFam" id="3.40.50.720:FF:000084">
    <property type="entry name" value="Short-chain dehydrogenase reductase"/>
    <property type="match status" value="1"/>
</dbReference>
<dbReference type="PRINTS" id="PR00080">
    <property type="entry name" value="SDRFAMILY"/>
</dbReference>
<dbReference type="PANTHER" id="PTHR42760">
    <property type="entry name" value="SHORT-CHAIN DEHYDROGENASES/REDUCTASES FAMILY MEMBER"/>
    <property type="match status" value="1"/>
</dbReference>
<dbReference type="EMBL" id="BMPI01000019">
    <property type="protein sequence ID" value="GGM36026.1"/>
    <property type="molecule type" value="Genomic_DNA"/>
</dbReference>
<protein>
    <submittedName>
        <fullName evidence="3">Short-chain dehydrogenase</fullName>
    </submittedName>
</protein>
<gene>
    <name evidence="3" type="ORF">GCM10007977_041860</name>
</gene>
<comment type="similarity">
    <text evidence="1">Belongs to the short-chain dehydrogenases/reductases (SDR) family.</text>
</comment>
<dbReference type="Proteomes" id="UP000642070">
    <property type="component" value="Unassembled WGS sequence"/>
</dbReference>
<dbReference type="PRINTS" id="PR00081">
    <property type="entry name" value="GDHRDH"/>
</dbReference>
<dbReference type="Gene3D" id="3.40.50.720">
    <property type="entry name" value="NAD(P)-binding Rossmann-like Domain"/>
    <property type="match status" value="1"/>
</dbReference>
<evidence type="ECO:0000313" key="3">
    <source>
        <dbReference type="EMBL" id="GGM36026.1"/>
    </source>
</evidence>
<dbReference type="InterPro" id="IPR002347">
    <property type="entry name" value="SDR_fam"/>
</dbReference>
<dbReference type="GO" id="GO:0016616">
    <property type="term" value="F:oxidoreductase activity, acting on the CH-OH group of donors, NAD or NADP as acceptor"/>
    <property type="evidence" value="ECO:0007669"/>
    <property type="project" value="TreeGrafter"/>
</dbReference>
<dbReference type="Pfam" id="PF13561">
    <property type="entry name" value="adh_short_C2"/>
    <property type="match status" value="1"/>
</dbReference>
<keyword evidence="2" id="KW-0560">Oxidoreductase</keyword>
<keyword evidence="4" id="KW-1185">Reference proteome</keyword>
<accession>A0A917TSG8</accession>
<dbReference type="SUPFAM" id="SSF51735">
    <property type="entry name" value="NAD(P)-binding Rossmann-fold domains"/>
    <property type="match status" value="1"/>
</dbReference>
<dbReference type="AlphaFoldDB" id="A0A917TSG8"/>
<dbReference type="InterPro" id="IPR036291">
    <property type="entry name" value="NAD(P)-bd_dom_sf"/>
</dbReference>
<dbReference type="PANTHER" id="PTHR42760:SF133">
    <property type="entry name" value="3-OXOACYL-[ACYL-CARRIER-PROTEIN] REDUCTASE"/>
    <property type="match status" value="1"/>
</dbReference>
<evidence type="ECO:0000256" key="2">
    <source>
        <dbReference type="ARBA" id="ARBA00023002"/>
    </source>
</evidence>
<organism evidence="3 4">
    <name type="scientific">Dactylosporangium sucinum</name>
    <dbReference type="NCBI Taxonomy" id="1424081"/>
    <lineage>
        <taxon>Bacteria</taxon>
        <taxon>Bacillati</taxon>
        <taxon>Actinomycetota</taxon>
        <taxon>Actinomycetes</taxon>
        <taxon>Micromonosporales</taxon>
        <taxon>Micromonosporaceae</taxon>
        <taxon>Dactylosporangium</taxon>
    </lineage>
</organism>
<proteinExistence type="inferred from homology"/>
<dbReference type="RefSeq" id="WP_190251577.1">
    <property type="nucleotide sequence ID" value="NZ_BMPI01000019.1"/>
</dbReference>
<evidence type="ECO:0000313" key="4">
    <source>
        <dbReference type="Proteomes" id="UP000642070"/>
    </source>
</evidence>
<name>A0A917TSG8_9ACTN</name>
<reference evidence="3" key="1">
    <citation type="journal article" date="2014" name="Int. J. Syst. Evol. Microbiol.">
        <title>Complete genome sequence of Corynebacterium casei LMG S-19264T (=DSM 44701T), isolated from a smear-ripened cheese.</title>
        <authorList>
            <consortium name="US DOE Joint Genome Institute (JGI-PGF)"/>
            <person name="Walter F."/>
            <person name="Albersmeier A."/>
            <person name="Kalinowski J."/>
            <person name="Ruckert C."/>
        </authorList>
    </citation>
    <scope>NUCLEOTIDE SEQUENCE</scope>
    <source>
        <strain evidence="3">JCM 19831</strain>
    </source>
</reference>
<reference evidence="3" key="2">
    <citation type="submission" date="2020-09" db="EMBL/GenBank/DDBJ databases">
        <authorList>
            <person name="Sun Q."/>
            <person name="Ohkuma M."/>
        </authorList>
    </citation>
    <scope>NUCLEOTIDE SEQUENCE</scope>
    <source>
        <strain evidence="3">JCM 19831</strain>
    </source>
</reference>
<evidence type="ECO:0000256" key="1">
    <source>
        <dbReference type="ARBA" id="ARBA00006484"/>
    </source>
</evidence>
<sequence>MTVFEAFSLTGRTAVVTGGTGLYGTPIARTLAEAGAHVVITSRSPARAEAAASALRASGLAASGVALDLSDPASIAGLPDRLGSGVDILVNNAVHRQGGDLFTTSAADWDATSAANSRGLFLVTQAVAAAMIERGTGGAILNIGSIYGITGPDFGLYTGTAMTMPLFYAYDKAGMIGLTRHLAVQLGPHGIRVNCLAPGGLADGTQPASFVERYCARTPLGRLATESDVTGALLLLVSDAGAYITGVTLPVDGGFTAH</sequence>